<comment type="caution">
    <text evidence="2">The sequence shown here is derived from an EMBL/GenBank/DDBJ whole genome shotgun (WGS) entry which is preliminary data.</text>
</comment>
<dbReference type="EMBL" id="JAVHNR010000002">
    <property type="protein sequence ID" value="KAK6350428.1"/>
    <property type="molecule type" value="Genomic_DNA"/>
</dbReference>
<sequence>MSHNKYENKRPDTGKDAERLHLTYILNTQALVSLQTEEPVAVGQNPLIRALDLPPVPRFRPTRSEFVASGNKNNSWYPNNGSVAPVAPMRSMVLMAPPYHPIPNPPSMPQNLGSRNSMIADLVHPPYDHPTGMQPISRTTVDSGNTALLYAPSLPPPRPVSPRSIASMSFGSRQRYPTNSGANTNSLTRHTYPMQQPQWESQQFHDHHTAQGNPRPASMPPPIEQVGIQQPQPGSQPKQSPNWGLPGFGQSSLISSRQTSPASFIESGYSTPIISRPSSTVPFMRQLDNSIPSYLGYTIAPVQPPQVIPPSVPQPSLAIVRSVPQPQPVILPSIGHPQQRLQPREYYQTTPGRQFSAPPPAQSHNVSSQSQNIPLPPPPHQTSSHNPASHINSLHYHSQTPTIHPHHPLPPIMPTLNPYAQPRVLALSAILDSDSPRRGQINLATNTKREERKPQPRQGRMETGPPSIMFQPPPPSRLLLQAKPVANPFARGKAFVPHLAMTSPSKGCVKEETQEPSQPKMGSYHGGQQTLQPSRSKRKRSLSISLETDTSQVKGHSGNIIPSTLQAEATSVGPKKVKQYYHEKVSKKNTQFSFEGKEYIRYADPSRFALDCDNGRPPLDLLIRSCRGDEGALFGLDIVPEVVVEIRDLITTHLYHTPRVEYSILSDILKKLPPPIYRDLEENPEGIHYVDRFDHNTVMVMIDTATLEGDELLQRIGPDGSMTKRPSFWSGGAIWGPEQGQPDGVKTRHGFPLLLEDNRRTAIIKAVREALLLKPWKNLGYRKVVIIHWSYRLSQAMADKDFGRRVGGREGRLVEDLWEMVNSTMELYQLEVQFLQASDRDVQQECVGEAARSGNLPKGVAKGTVTIKSDEEFEWEGKRWKWERRGEGGKEGWL</sequence>
<feature type="region of interest" description="Disordered" evidence="1">
    <location>
        <begin position="506"/>
        <end position="566"/>
    </location>
</feature>
<feature type="compositionally biased region" description="Polar residues" evidence="1">
    <location>
        <begin position="362"/>
        <end position="373"/>
    </location>
</feature>
<organism evidence="2 3">
    <name type="scientific">Orbilia javanica</name>
    <dbReference type="NCBI Taxonomy" id="47235"/>
    <lineage>
        <taxon>Eukaryota</taxon>
        <taxon>Fungi</taxon>
        <taxon>Dikarya</taxon>
        <taxon>Ascomycota</taxon>
        <taxon>Pezizomycotina</taxon>
        <taxon>Orbiliomycetes</taxon>
        <taxon>Orbiliales</taxon>
        <taxon>Orbiliaceae</taxon>
        <taxon>Orbilia</taxon>
    </lineage>
</organism>
<protein>
    <submittedName>
        <fullName evidence="2">Uncharacterized protein</fullName>
    </submittedName>
</protein>
<feature type="region of interest" description="Disordered" evidence="1">
    <location>
        <begin position="430"/>
        <end position="467"/>
    </location>
</feature>
<dbReference type="Proteomes" id="UP001313282">
    <property type="component" value="Unassembled WGS sequence"/>
</dbReference>
<feature type="compositionally biased region" description="Polar residues" evidence="1">
    <location>
        <begin position="381"/>
        <end position="393"/>
    </location>
</feature>
<evidence type="ECO:0000313" key="2">
    <source>
        <dbReference type="EMBL" id="KAK6350428.1"/>
    </source>
</evidence>
<feature type="compositionally biased region" description="Polar residues" evidence="1">
    <location>
        <begin position="166"/>
        <end position="202"/>
    </location>
</feature>
<keyword evidence="3" id="KW-1185">Reference proteome</keyword>
<feature type="region of interest" description="Disordered" evidence="1">
    <location>
        <begin position="147"/>
        <end position="259"/>
    </location>
</feature>
<reference evidence="2 3" key="1">
    <citation type="submission" date="2019-10" db="EMBL/GenBank/DDBJ databases">
        <authorList>
            <person name="Palmer J.M."/>
        </authorList>
    </citation>
    <scope>NUCLEOTIDE SEQUENCE [LARGE SCALE GENOMIC DNA]</scope>
    <source>
        <strain evidence="2 3">TWF718</strain>
    </source>
</reference>
<proteinExistence type="predicted"/>
<feature type="compositionally biased region" description="Polar residues" evidence="1">
    <location>
        <begin position="249"/>
        <end position="259"/>
    </location>
</feature>
<evidence type="ECO:0000256" key="1">
    <source>
        <dbReference type="SAM" id="MobiDB-lite"/>
    </source>
</evidence>
<evidence type="ECO:0000313" key="3">
    <source>
        <dbReference type="Proteomes" id="UP001313282"/>
    </source>
</evidence>
<feature type="compositionally biased region" description="Polar residues" evidence="1">
    <location>
        <begin position="547"/>
        <end position="566"/>
    </location>
</feature>
<dbReference type="AlphaFoldDB" id="A0AAN8N557"/>
<name>A0AAN8N557_9PEZI</name>
<feature type="compositionally biased region" description="Low complexity" evidence="1">
    <location>
        <begin position="229"/>
        <end position="241"/>
    </location>
</feature>
<gene>
    <name evidence="2" type="ORF">TWF718_003620</name>
</gene>
<feature type="region of interest" description="Disordered" evidence="1">
    <location>
        <begin position="350"/>
        <end position="393"/>
    </location>
</feature>
<accession>A0AAN8N557</accession>